<proteinExistence type="inferred from homology"/>
<dbReference type="EC" id="3.5.1.4" evidence="3"/>
<evidence type="ECO:0000313" key="5">
    <source>
        <dbReference type="EMBL" id="MFC4124325.1"/>
    </source>
</evidence>
<name>A0ABV8L1C1_9NOCA</name>
<protein>
    <recommendedName>
        <fullName evidence="3">amidase</fullName>
        <ecNumber evidence="3">3.5.1.4</ecNumber>
    </recommendedName>
</protein>
<comment type="caution">
    <text evidence="5">The sequence shown here is derived from an EMBL/GenBank/DDBJ whole genome shotgun (WGS) entry which is preliminary data.</text>
</comment>
<sequence length="444" mass="45793">MGAQEFPIGGPAAALAARVRAGTIAPVDVVTEALARISSENRKIHAFNVVRAQQARAEAVELAARDDLDALPLAGVPVAIKQNIAVAGVPTRTGSAAAATDPAQVDHPVVARLRAAGAIVVGVTAMPELGLWATTDEAEIVTRNPRDVGRTAGGSSGGAAAAVAAGLVPIAHGNDGLGSIRVPAAACGIFGIKPGRQVVPAEIGANSWAGMAENGVLATTVSDAALALSVLAGRPDLAELLPPQRLRVGLAVAPPSRLVRMDRHWTAAARTAGARAAAAGHLVEPVDLPYGDAAQAMLLRWPSLALADADRLPHPELLQRRTRRHLAVGRLIRRLRLVRASQVDRIEAQMGDFFENFDVVITPTLAAPPPKAKVWSGRGWAANVLSSARYAPFTGVWNLLGWPAASVPMGTHPTAHTPLAAQLVGPPGSEATLLGLAAQLELTN</sequence>
<keyword evidence="6" id="KW-1185">Reference proteome</keyword>
<feature type="domain" description="Amidase" evidence="4">
    <location>
        <begin position="28"/>
        <end position="434"/>
    </location>
</feature>
<dbReference type="PANTHER" id="PTHR11895">
    <property type="entry name" value="TRANSAMIDASE"/>
    <property type="match status" value="1"/>
</dbReference>
<comment type="similarity">
    <text evidence="2">Belongs to the amidase family.</text>
</comment>
<dbReference type="InterPro" id="IPR023631">
    <property type="entry name" value="Amidase_dom"/>
</dbReference>
<dbReference type="PANTHER" id="PTHR11895:SF7">
    <property type="entry name" value="GLUTAMYL-TRNA(GLN) AMIDOTRANSFERASE SUBUNIT A, MITOCHONDRIAL"/>
    <property type="match status" value="1"/>
</dbReference>
<dbReference type="RefSeq" id="WP_378548496.1">
    <property type="nucleotide sequence ID" value="NZ_JBHSBA010000003.1"/>
</dbReference>
<dbReference type="Pfam" id="PF01425">
    <property type="entry name" value="Amidase"/>
    <property type="match status" value="1"/>
</dbReference>
<dbReference type="InterPro" id="IPR036928">
    <property type="entry name" value="AS_sf"/>
</dbReference>
<dbReference type="Gene3D" id="3.90.1300.10">
    <property type="entry name" value="Amidase signature (AS) domain"/>
    <property type="match status" value="1"/>
</dbReference>
<evidence type="ECO:0000259" key="4">
    <source>
        <dbReference type="Pfam" id="PF01425"/>
    </source>
</evidence>
<gene>
    <name evidence="5" type="ORF">ACFOW8_05230</name>
</gene>
<evidence type="ECO:0000256" key="3">
    <source>
        <dbReference type="ARBA" id="ARBA00012922"/>
    </source>
</evidence>
<dbReference type="InterPro" id="IPR000120">
    <property type="entry name" value="Amidase"/>
</dbReference>
<evidence type="ECO:0000256" key="1">
    <source>
        <dbReference type="ARBA" id="ARBA00001311"/>
    </source>
</evidence>
<organism evidence="5 6">
    <name type="scientific">Nocardia rhizosphaerae</name>
    <dbReference type="NCBI Taxonomy" id="1691571"/>
    <lineage>
        <taxon>Bacteria</taxon>
        <taxon>Bacillati</taxon>
        <taxon>Actinomycetota</taxon>
        <taxon>Actinomycetes</taxon>
        <taxon>Mycobacteriales</taxon>
        <taxon>Nocardiaceae</taxon>
        <taxon>Nocardia</taxon>
    </lineage>
</organism>
<accession>A0ABV8L1C1</accession>
<reference evidence="6" key="1">
    <citation type="journal article" date="2019" name="Int. J. Syst. Evol. Microbiol.">
        <title>The Global Catalogue of Microorganisms (GCM) 10K type strain sequencing project: providing services to taxonomists for standard genome sequencing and annotation.</title>
        <authorList>
            <consortium name="The Broad Institute Genomics Platform"/>
            <consortium name="The Broad Institute Genome Sequencing Center for Infectious Disease"/>
            <person name="Wu L."/>
            <person name="Ma J."/>
        </authorList>
    </citation>
    <scope>NUCLEOTIDE SEQUENCE [LARGE SCALE GENOMIC DNA]</scope>
    <source>
        <strain evidence="6">CGMCC 4.7204</strain>
    </source>
</reference>
<dbReference type="EMBL" id="JBHSBA010000003">
    <property type="protein sequence ID" value="MFC4124325.1"/>
    <property type="molecule type" value="Genomic_DNA"/>
</dbReference>
<dbReference type="Proteomes" id="UP001595767">
    <property type="component" value="Unassembled WGS sequence"/>
</dbReference>
<evidence type="ECO:0000313" key="6">
    <source>
        <dbReference type="Proteomes" id="UP001595767"/>
    </source>
</evidence>
<comment type="catalytic activity">
    <reaction evidence="1">
        <text>a monocarboxylic acid amide + H2O = a monocarboxylate + NH4(+)</text>
        <dbReference type="Rhea" id="RHEA:12020"/>
        <dbReference type="ChEBI" id="CHEBI:15377"/>
        <dbReference type="ChEBI" id="CHEBI:28938"/>
        <dbReference type="ChEBI" id="CHEBI:35757"/>
        <dbReference type="ChEBI" id="CHEBI:83628"/>
        <dbReference type="EC" id="3.5.1.4"/>
    </reaction>
</comment>
<dbReference type="SUPFAM" id="SSF75304">
    <property type="entry name" value="Amidase signature (AS) enzymes"/>
    <property type="match status" value="1"/>
</dbReference>
<evidence type="ECO:0000256" key="2">
    <source>
        <dbReference type="ARBA" id="ARBA00009199"/>
    </source>
</evidence>